<dbReference type="RefSeq" id="WP_105334767.1">
    <property type="nucleotide sequence ID" value="NZ_PUHZ01000008.1"/>
</dbReference>
<dbReference type="Proteomes" id="UP000237819">
    <property type="component" value="Unassembled WGS sequence"/>
</dbReference>
<name>A0A2S8GQD4_9BACT</name>
<organism evidence="2 3">
    <name type="scientific">Blastopirellula marina</name>
    <dbReference type="NCBI Taxonomy" id="124"/>
    <lineage>
        <taxon>Bacteria</taxon>
        <taxon>Pseudomonadati</taxon>
        <taxon>Planctomycetota</taxon>
        <taxon>Planctomycetia</taxon>
        <taxon>Pirellulales</taxon>
        <taxon>Pirellulaceae</taxon>
        <taxon>Blastopirellula</taxon>
    </lineage>
</organism>
<gene>
    <name evidence="2" type="ORF">C5Y93_07345</name>
</gene>
<proteinExistence type="predicted"/>
<keyword evidence="1" id="KW-0472">Membrane</keyword>
<evidence type="ECO:0000256" key="1">
    <source>
        <dbReference type="SAM" id="Phobius"/>
    </source>
</evidence>
<dbReference type="PROSITE" id="PS51257">
    <property type="entry name" value="PROKAR_LIPOPROTEIN"/>
    <property type="match status" value="1"/>
</dbReference>
<evidence type="ECO:0000313" key="2">
    <source>
        <dbReference type="EMBL" id="PQO46640.1"/>
    </source>
</evidence>
<dbReference type="EMBL" id="PUHZ01000008">
    <property type="protein sequence ID" value="PQO46640.1"/>
    <property type="molecule type" value="Genomic_DNA"/>
</dbReference>
<evidence type="ECO:0000313" key="3">
    <source>
        <dbReference type="Proteomes" id="UP000237819"/>
    </source>
</evidence>
<protein>
    <submittedName>
        <fullName evidence="2">Uncharacterized protein</fullName>
    </submittedName>
</protein>
<feature type="transmembrane region" description="Helical" evidence="1">
    <location>
        <begin position="12"/>
        <end position="44"/>
    </location>
</feature>
<dbReference type="AlphaFoldDB" id="A0A2S8GQD4"/>
<sequence length="68" mass="7434">MNFAKLRPAARLLLIIATGLFLMYGCGVGLWEVVISFAVIGWAYRYFSARRSRKSLSPSVPTGAHSAS</sequence>
<keyword evidence="1" id="KW-1133">Transmembrane helix</keyword>
<comment type="caution">
    <text evidence="2">The sequence shown here is derived from an EMBL/GenBank/DDBJ whole genome shotgun (WGS) entry which is preliminary data.</text>
</comment>
<keyword evidence="1" id="KW-0812">Transmembrane</keyword>
<accession>A0A2S8GQD4</accession>
<reference evidence="2 3" key="1">
    <citation type="submission" date="2018-02" db="EMBL/GenBank/DDBJ databases">
        <title>Comparative genomes isolates from brazilian mangrove.</title>
        <authorList>
            <person name="Araujo J.E."/>
            <person name="Taketani R.G."/>
            <person name="Silva M.C.P."/>
            <person name="Loureco M.V."/>
            <person name="Andreote F.D."/>
        </authorList>
    </citation>
    <scope>NUCLEOTIDE SEQUENCE [LARGE SCALE GENOMIC DNA]</scope>
    <source>
        <strain evidence="2 3">Nap-Phe MGV</strain>
    </source>
</reference>